<keyword evidence="4" id="KW-1185">Reference proteome</keyword>
<evidence type="ECO:0000256" key="1">
    <source>
        <dbReference type="SAM" id="MobiDB-lite"/>
    </source>
</evidence>
<evidence type="ECO:0000313" key="4">
    <source>
        <dbReference type="Proteomes" id="UP000324748"/>
    </source>
</evidence>
<organism evidence="3 4">
    <name type="scientific">Puccinia graminis f. sp. tritici</name>
    <dbReference type="NCBI Taxonomy" id="56615"/>
    <lineage>
        <taxon>Eukaryota</taxon>
        <taxon>Fungi</taxon>
        <taxon>Dikarya</taxon>
        <taxon>Basidiomycota</taxon>
        <taxon>Pucciniomycotina</taxon>
        <taxon>Pucciniomycetes</taxon>
        <taxon>Pucciniales</taxon>
        <taxon>Pucciniaceae</taxon>
        <taxon>Puccinia</taxon>
    </lineage>
</organism>
<evidence type="ECO:0000313" key="3">
    <source>
        <dbReference type="EMBL" id="KAA1086651.1"/>
    </source>
</evidence>
<evidence type="ECO:0000256" key="2">
    <source>
        <dbReference type="SAM" id="SignalP"/>
    </source>
</evidence>
<keyword evidence="2" id="KW-0732">Signal</keyword>
<name>A0A5B0NBP4_PUCGR</name>
<reference evidence="3 4" key="1">
    <citation type="submission" date="2019-05" db="EMBL/GenBank/DDBJ databases">
        <title>Emergence of the Ug99 lineage of the wheat stem rust pathogen through somatic hybridization.</title>
        <authorList>
            <person name="Li F."/>
            <person name="Upadhyaya N.M."/>
            <person name="Sperschneider J."/>
            <person name="Matny O."/>
            <person name="Nguyen-Phuc H."/>
            <person name="Mago R."/>
            <person name="Raley C."/>
            <person name="Miller M.E."/>
            <person name="Silverstein K.A.T."/>
            <person name="Henningsen E."/>
            <person name="Hirsch C.D."/>
            <person name="Visser B."/>
            <person name="Pretorius Z.A."/>
            <person name="Steffenson B.J."/>
            <person name="Schwessinger B."/>
            <person name="Dodds P.N."/>
            <person name="Figueroa M."/>
        </authorList>
    </citation>
    <scope>NUCLEOTIDE SEQUENCE [LARGE SCALE GENOMIC DNA]</scope>
    <source>
        <strain evidence="3">21-0</strain>
    </source>
</reference>
<sequence>MPLGIRHLLIGFLSIFNCNGAEEWLHNYDALAKWEPPTAADMNELMSSFPPTITGFQNDPNHIESFGGPQTGLQFPPPITGSQNDPNHLHNFGGPQTGLQNDHNLYSFDSYYHPEPHMNIPFFTSESHGSFANPPAFNLPANHGETLAGIDSVDPILSYEPISALASLPELPHLPFPFGMTSPEFNQQIYRANPGQKYPDPILNAWEHFQLKPPFTKRKSRAFQPRTRPHHRDKKLKVCTPSEGPSAELFNSHATTSYSSRLGMDTPSPSIIMNLPKKIDCWYPQIVNEPDNNIQSPIIYWRSPSYARRYNAQFPQNMLNFKEYSNSQANVIRVGCELRRMKFDKNTFTNHEWSQEKFYSNILNLIEQLPHQEAFQGELVMTPNQFIVHHTLVNWIYPIEKVRSGASKRKLRPDGDPYNSNDNKEGRRRMTAAHGYLLENKRAWYAHWKKLLNWNDPGNPIDLIEKIQTAKMRDTIITFLFFVEMIDSIVPRSRPEGRSCSALEEAFLTLERIFNPEKIDQSVKDERRDYILKKLVIRPRVQDVMPALWALLEAWMESYRKAFLDKIIKSKGNLDTTKSFFNTVFFYSIHKLNTQMEET</sequence>
<dbReference type="EMBL" id="VSWC01000105">
    <property type="protein sequence ID" value="KAA1086651.1"/>
    <property type="molecule type" value="Genomic_DNA"/>
</dbReference>
<dbReference type="Proteomes" id="UP000324748">
    <property type="component" value="Unassembled WGS sequence"/>
</dbReference>
<comment type="caution">
    <text evidence="3">The sequence shown here is derived from an EMBL/GenBank/DDBJ whole genome shotgun (WGS) entry which is preliminary data.</text>
</comment>
<proteinExistence type="predicted"/>
<gene>
    <name evidence="3" type="ORF">PGT21_006976</name>
</gene>
<feature type="chain" id="PRO_5022758386" evidence="2">
    <location>
        <begin position="22"/>
        <end position="599"/>
    </location>
</feature>
<feature type="region of interest" description="Disordered" evidence="1">
    <location>
        <begin position="407"/>
        <end position="426"/>
    </location>
</feature>
<dbReference type="OrthoDB" id="2496071at2759"/>
<accession>A0A5B0NBP4</accession>
<protein>
    <submittedName>
        <fullName evidence="3">Uncharacterized protein</fullName>
    </submittedName>
</protein>
<dbReference type="AlphaFoldDB" id="A0A5B0NBP4"/>
<feature type="signal peptide" evidence="2">
    <location>
        <begin position="1"/>
        <end position="21"/>
    </location>
</feature>